<keyword evidence="4" id="KW-1185">Reference proteome</keyword>
<evidence type="ECO:0000313" key="3">
    <source>
        <dbReference type="EMBL" id="QHN37766.1"/>
    </source>
</evidence>
<accession>A0ABX6ISE2</accession>
<protein>
    <submittedName>
        <fullName evidence="3">ABC transporter substrate-binding protein</fullName>
    </submittedName>
</protein>
<dbReference type="Pfam" id="PF01497">
    <property type="entry name" value="Peripla_BP_2"/>
    <property type="match status" value="1"/>
</dbReference>
<dbReference type="InterPro" id="IPR002491">
    <property type="entry name" value="ABC_transptr_periplasmic_BD"/>
</dbReference>
<evidence type="ECO:0000313" key="4">
    <source>
        <dbReference type="Proteomes" id="UP001059836"/>
    </source>
</evidence>
<reference evidence="3" key="1">
    <citation type="journal article" date="2021" name="Nat. Microbiol.">
        <title>Cocultivation of an ultrasmall environmental parasitic bacterium with lytic ability against bacteria associated with wastewater foams.</title>
        <authorList>
            <person name="Batinovic S."/>
            <person name="Rose J.J.A."/>
            <person name="Ratcliffe J."/>
            <person name="Seviour R.J."/>
            <person name="Petrovski S."/>
        </authorList>
    </citation>
    <scope>NUCLEOTIDE SEQUENCE</scope>
    <source>
        <strain evidence="3">CON9</strain>
    </source>
</reference>
<evidence type="ECO:0000256" key="1">
    <source>
        <dbReference type="ARBA" id="ARBA00008814"/>
    </source>
</evidence>
<feature type="domain" description="Fe/B12 periplasmic-binding" evidence="2">
    <location>
        <begin position="44"/>
        <end position="321"/>
    </location>
</feature>
<dbReference type="PANTHER" id="PTHR30535:SF7">
    <property type="entry name" value="IRON(III) DICITRATE-BINDING PROTEIN"/>
    <property type="match status" value="1"/>
</dbReference>
<proteinExistence type="inferred from homology"/>
<sequence>MAGALALGVILSGCGDDSGGDNARSTTAIENCGGQEQFPVPAERIFVNDGNMTSMLLQLGAQDRIAGVSDLERHRDVLSQVYGKDVVDALPVAAESYPTLENIIARTPDVMVAGWNYGYKQEKGVTPDILRSKGIAPYILTESCRRDDGARGIVPAWEALDTDLTNLGVLTGEEVTAKETMADIDTRLAALAQAPKGDKVPTVFLFDSGTNEIYTSGSYGGPQAIISAAGARNATEDVQDTWTGVSWERLVASRPDFFAFVDYPPQTFADKVNVLRTNPATKDLPAVKEGRFLNLPYATWTSGPLNVDAAENLRKALETANLLPESQIAPRHDLGLPLS</sequence>
<dbReference type="SUPFAM" id="SSF53807">
    <property type="entry name" value="Helical backbone' metal receptor"/>
    <property type="match status" value="1"/>
</dbReference>
<dbReference type="Gene3D" id="3.40.50.1980">
    <property type="entry name" value="Nitrogenase molybdenum iron protein domain"/>
    <property type="match status" value="2"/>
</dbReference>
<evidence type="ECO:0000259" key="2">
    <source>
        <dbReference type="PROSITE" id="PS50983"/>
    </source>
</evidence>
<dbReference type="PROSITE" id="PS50983">
    <property type="entry name" value="FE_B12_PBP"/>
    <property type="match status" value="1"/>
</dbReference>
<name>A0ABX6ISE2_9ACTN</name>
<gene>
    <name evidence="3" type="ORF">GII31_22180</name>
</gene>
<dbReference type="PANTHER" id="PTHR30535">
    <property type="entry name" value="VITAMIN B12-BINDING PROTEIN"/>
    <property type="match status" value="1"/>
</dbReference>
<comment type="similarity">
    <text evidence="1">Belongs to the bacterial solute-binding protein 8 family.</text>
</comment>
<dbReference type="Proteomes" id="UP001059836">
    <property type="component" value="Chromosome"/>
</dbReference>
<dbReference type="EMBL" id="CP045809">
    <property type="protein sequence ID" value="QHN37766.1"/>
    <property type="molecule type" value="Genomic_DNA"/>
</dbReference>
<dbReference type="InterPro" id="IPR050902">
    <property type="entry name" value="ABC_Transporter_SBP"/>
</dbReference>
<organism evidence="3 4">
    <name type="scientific">Gordonia pseudamarae</name>
    <dbReference type="NCBI Taxonomy" id="2831662"/>
    <lineage>
        <taxon>Bacteria</taxon>
        <taxon>Bacillati</taxon>
        <taxon>Actinomycetota</taxon>
        <taxon>Actinomycetes</taxon>
        <taxon>Mycobacteriales</taxon>
        <taxon>Gordoniaceae</taxon>
        <taxon>Gordonia</taxon>
    </lineage>
</organism>